<sequence>MRRELGAISASSSRVKGELSAEESVKKTWPTRSSVRPVRSRATRVFSKVGGSGESAIARTSARCSAIPAWNAGRK</sequence>
<accession>A0A251XEF6</accession>
<gene>
    <name evidence="2" type="ORF">CMMCAS07_17230</name>
</gene>
<organism evidence="2 3">
    <name type="scientific">Clavibacter michiganensis subsp. michiganensis</name>
    <dbReference type="NCBI Taxonomy" id="33013"/>
    <lineage>
        <taxon>Bacteria</taxon>
        <taxon>Bacillati</taxon>
        <taxon>Actinomycetota</taxon>
        <taxon>Actinomycetes</taxon>
        <taxon>Micrococcales</taxon>
        <taxon>Microbacteriaceae</taxon>
        <taxon>Clavibacter</taxon>
    </lineage>
</organism>
<dbReference type="Proteomes" id="UP000195062">
    <property type="component" value="Unassembled WGS sequence"/>
</dbReference>
<name>A0A251XEF6_CLAMM</name>
<dbReference type="EMBL" id="MDHH01000006">
    <property type="protein sequence ID" value="OUE00644.1"/>
    <property type="molecule type" value="Genomic_DNA"/>
</dbReference>
<reference evidence="2 3" key="1">
    <citation type="submission" date="2016-08" db="EMBL/GenBank/DDBJ databases">
        <title>Genome sequence of Clavibacter michiganensis subsp. michiganensis strain CASJ007.</title>
        <authorList>
            <person name="Thapa S.P."/>
            <person name="Coaker G."/>
        </authorList>
    </citation>
    <scope>NUCLEOTIDE SEQUENCE [LARGE SCALE GENOMIC DNA]</scope>
    <source>
        <strain evidence="2">CASJ007</strain>
    </source>
</reference>
<dbReference type="AlphaFoldDB" id="A0A251XEF6"/>
<feature type="compositionally biased region" description="Basic and acidic residues" evidence="1">
    <location>
        <begin position="15"/>
        <end position="26"/>
    </location>
</feature>
<proteinExistence type="predicted"/>
<evidence type="ECO:0000256" key="1">
    <source>
        <dbReference type="SAM" id="MobiDB-lite"/>
    </source>
</evidence>
<feature type="region of interest" description="Disordered" evidence="1">
    <location>
        <begin position="1"/>
        <end position="36"/>
    </location>
</feature>
<keyword evidence="3" id="KW-1185">Reference proteome</keyword>
<comment type="caution">
    <text evidence="2">The sequence shown here is derived from an EMBL/GenBank/DDBJ whole genome shotgun (WGS) entry which is preliminary data.</text>
</comment>
<protein>
    <submittedName>
        <fullName evidence="2">Uncharacterized protein</fullName>
    </submittedName>
</protein>
<evidence type="ECO:0000313" key="2">
    <source>
        <dbReference type="EMBL" id="OUE00644.1"/>
    </source>
</evidence>
<evidence type="ECO:0000313" key="3">
    <source>
        <dbReference type="Proteomes" id="UP000195062"/>
    </source>
</evidence>